<dbReference type="InterPro" id="IPR033010">
    <property type="entry name" value="Cdc20/Fizzy"/>
</dbReference>
<dbReference type="PANTHER" id="PTHR19918">
    <property type="entry name" value="CELL DIVISION CYCLE 20 CDC20 FIZZY -RELATED"/>
    <property type="match status" value="1"/>
</dbReference>
<dbReference type="GO" id="GO:0005680">
    <property type="term" value="C:anaphase-promoting complex"/>
    <property type="evidence" value="ECO:0007669"/>
    <property type="project" value="TreeGrafter"/>
</dbReference>
<dbReference type="InterPro" id="IPR036322">
    <property type="entry name" value="WD40_repeat_dom_sf"/>
</dbReference>
<dbReference type="Proteomes" id="UP000800092">
    <property type="component" value="Unassembled WGS sequence"/>
</dbReference>
<gene>
    <name evidence="4" type="ORF">EV356DRAFT_59660</name>
</gene>
<keyword evidence="2" id="KW-0677">Repeat</keyword>
<evidence type="ECO:0000313" key="5">
    <source>
        <dbReference type="Proteomes" id="UP000800092"/>
    </source>
</evidence>
<feature type="region of interest" description="Disordered" evidence="3">
    <location>
        <begin position="186"/>
        <end position="214"/>
    </location>
</feature>
<feature type="region of interest" description="Disordered" evidence="3">
    <location>
        <begin position="461"/>
        <end position="501"/>
    </location>
</feature>
<dbReference type="Pfam" id="PF00400">
    <property type="entry name" value="WD40"/>
    <property type="match status" value="1"/>
</dbReference>
<dbReference type="InterPro" id="IPR015943">
    <property type="entry name" value="WD40/YVTN_repeat-like_dom_sf"/>
</dbReference>
<evidence type="ECO:0000256" key="1">
    <source>
        <dbReference type="ARBA" id="ARBA00022574"/>
    </source>
</evidence>
<dbReference type="PANTHER" id="PTHR19918:SF5">
    <property type="entry name" value="MEIOSIS-SPECIFIC APC_C ACTIVATOR PROTEIN AMA1"/>
    <property type="match status" value="1"/>
</dbReference>
<dbReference type="GO" id="GO:1990757">
    <property type="term" value="F:ubiquitin ligase activator activity"/>
    <property type="evidence" value="ECO:0007669"/>
    <property type="project" value="TreeGrafter"/>
</dbReference>
<dbReference type="Gene3D" id="2.130.10.10">
    <property type="entry name" value="YVTN repeat-like/Quinoprotein amine dehydrogenase"/>
    <property type="match status" value="2"/>
</dbReference>
<organism evidence="4 5">
    <name type="scientific">Viridothelium virens</name>
    <name type="common">Speckled blister lichen</name>
    <name type="synonym">Trypethelium virens</name>
    <dbReference type="NCBI Taxonomy" id="1048519"/>
    <lineage>
        <taxon>Eukaryota</taxon>
        <taxon>Fungi</taxon>
        <taxon>Dikarya</taxon>
        <taxon>Ascomycota</taxon>
        <taxon>Pezizomycotina</taxon>
        <taxon>Dothideomycetes</taxon>
        <taxon>Dothideomycetes incertae sedis</taxon>
        <taxon>Trypetheliales</taxon>
        <taxon>Trypetheliaceae</taxon>
        <taxon>Viridothelium</taxon>
    </lineage>
</organism>
<protein>
    <submittedName>
        <fullName evidence="4">WD40 repeat-like protein</fullName>
    </submittedName>
</protein>
<dbReference type="SMART" id="SM00320">
    <property type="entry name" value="WD40"/>
    <property type="match status" value="4"/>
</dbReference>
<evidence type="ECO:0000313" key="4">
    <source>
        <dbReference type="EMBL" id="KAF2236505.1"/>
    </source>
</evidence>
<dbReference type="SUPFAM" id="SSF50978">
    <property type="entry name" value="WD40 repeat-like"/>
    <property type="match status" value="1"/>
</dbReference>
<accession>A0A6A6HEI9</accession>
<feature type="compositionally biased region" description="Basic and acidic residues" evidence="3">
    <location>
        <begin position="652"/>
        <end position="671"/>
    </location>
</feature>
<feature type="compositionally biased region" description="Low complexity" evidence="3">
    <location>
        <begin position="467"/>
        <end position="501"/>
    </location>
</feature>
<keyword evidence="1" id="KW-0853">WD repeat</keyword>
<dbReference type="AlphaFoldDB" id="A0A6A6HEI9"/>
<reference evidence="4" key="1">
    <citation type="journal article" date="2020" name="Stud. Mycol.">
        <title>101 Dothideomycetes genomes: a test case for predicting lifestyles and emergence of pathogens.</title>
        <authorList>
            <person name="Haridas S."/>
            <person name="Albert R."/>
            <person name="Binder M."/>
            <person name="Bloem J."/>
            <person name="Labutti K."/>
            <person name="Salamov A."/>
            <person name="Andreopoulos B."/>
            <person name="Baker S."/>
            <person name="Barry K."/>
            <person name="Bills G."/>
            <person name="Bluhm B."/>
            <person name="Cannon C."/>
            <person name="Castanera R."/>
            <person name="Culley D."/>
            <person name="Daum C."/>
            <person name="Ezra D."/>
            <person name="Gonzalez J."/>
            <person name="Henrissat B."/>
            <person name="Kuo A."/>
            <person name="Liang C."/>
            <person name="Lipzen A."/>
            <person name="Lutzoni F."/>
            <person name="Magnuson J."/>
            <person name="Mondo S."/>
            <person name="Nolan M."/>
            <person name="Ohm R."/>
            <person name="Pangilinan J."/>
            <person name="Park H.-J."/>
            <person name="Ramirez L."/>
            <person name="Alfaro M."/>
            <person name="Sun H."/>
            <person name="Tritt A."/>
            <person name="Yoshinaga Y."/>
            <person name="Zwiers L.-H."/>
            <person name="Turgeon B."/>
            <person name="Goodwin S."/>
            <person name="Spatafora J."/>
            <person name="Crous P."/>
            <person name="Grigoriev I."/>
        </authorList>
    </citation>
    <scope>NUCLEOTIDE SEQUENCE</scope>
    <source>
        <strain evidence="4">Tuck. ex Michener</strain>
    </source>
</reference>
<keyword evidence="5" id="KW-1185">Reference proteome</keyword>
<sequence length="735" mass="79306">MLPEDDFDGHWTRSTASSLVRQYSDRFIPGRRSPTDARNSLHLSKRLFELNDNEKILYRQNVGRDPFTPPVRNVPLVTEQHRQLRTQRHSVPAGLPTLPSTIGFNRLHQGTGQRIISQGTIWNVGGSSAASDHPTGVLDGRGGRLASGTNAPLYSSQFLSGTDATADLDAHERRLALALDVDRDSKILSPPSSPPLSSSSPSSSASPVGSPQAYRPDYVQPIWRDSQWTKEDVGNCPNRVRKTQRQVPIIPFRVLDAPSLRDDYYCSLLSYSPTVKCLAVGLGSQVYLWSESEGVNSPPGLNSNANHHAHITSLSFSSTQGGQAILAIGRANGRVTLWSPLDDEPRFDSDQPHPVSCVAFNNIPVKGPSARDPALLVNHEELLVGDEVGHVYLYKIEWPSERDRNLFGYPGAMNLIARLAVHDQQICGLAWSASGHLFATGGNDNTCCLFEIRKILASHQAPHSQKTDGSTDSTPSSPLSTYHHPTSSSLPTTPPFGLTPTRRTLIPGHGAVLALRPGLQTHTFRLQAAIKALAFAPWSSSLLAAGGGSNDRCIHFFETRSGATLARIDCAAQVTGLLWATTRREICASFGFASCPEHSVRLAVFRWPGCEQVVAVPWWDECRALCVVGYPGGPGTGMTAGSGGKKGKGKGKGRDEKGKGKGKGKGKEGDIWGKGTRSEGCVVVATSDASIKFHEVWCEPKGSKEIGGRSRQGLLGGSKILESLHGVDESDTVIR</sequence>
<dbReference type="OrthoDB" id="10263272at2759"/>
<dbReference type="GO" id="GO:0010997">
    <property type="term" value="F:anaphase-promoting complex binding"/>
    <property type="evidence" value="ECO:0007669"/>
    <property type="project" value="InterPro"/>
</dbReference>
<dbReference type="GO" id="GO:0031145">
    <property type="term" value="P:anaphase-promoting complex-dependent catabolic process"/>
    <property type="evidence" value="ECO:0007669"/>
    <property type="project" value="TreeGrafter"/>
</dbReference>
<feature type="region of interest" description="Disordered" evidence="3">
    <location>
        <begin position="637"/>
        <end position="671"/>
    </location>
</feature>
<name>A0A6A6HEI9_VIRVR</name>
<evidence type="ECO:0000256" key="3">
    <source>
        <dbReference type="SAM" id="MobiDB-lite"/>
    </source>
</evidence>
<dbReference type="EMBL" id="ML991784">
    <property type="protein sequence ID" value="KAF2236505.1"/>
    <property type="molecule type" value="Genomic_DNA"/>
</dbReference>
<dbReference type="GO" id="GO:1905786">
    <property type="term" value="P:positive regulation of anaphase-promoting complex-dependent catabolic process"/>
    <property type="evidence" value="ECO:0007669"/>
    <property type="project" value="TreeGrafter"/>
</dbReference>
<evidence type="ECO:0000256" key="2">
    <source>
        <dbReference type="ARBA" id="ARBA00022737"/>
    </source>
</evidence>
<feature type="compositionally biased region" description="Low complexity" evidence="3">
    <location>
        <begin position="195"/>
        <end position="211"/>
    </location>
</feature>
<proteinExistence type="predicted"/>
<dbReference type="InterPro" id="IPR001680">
    <property type="entry name" value="WD40_rpt"/>
</dbReference>